<evidence type="ECO:0000313" key="8">
    <source>
        <dbReference type="EMBL" id="PIA37669.1"/>
    </source>
</evidence>
<sequence>MGKKKKRASKVWCYYCDREFDDEKILVQHQKARHFKCHVCHKKLSTAGGMAIHVLQVHKETVTKVPNAKPERESTEIEIFGMQGIPPEVLASHYGEQDEEAPGKLARVELPSSNFVSGVVGGAVGVGFPPQSTFGAMQPIYNSAMAVPPPGWPIPPRPQPWFPPHSAVSMPPGAPVGQQPLFPIQNVRPPLSSTSLALAPAFPITPPGLPSSSPAISVSQPLFPVSGNHAIPSQSSPFPASAISAAIVSSSPSELKNPGDIYSNFNNSATSIYTPNIPGGSFLGSHSYASGPNTGGPSIGPPPVISNKAPATQPATNEVYLVWDDEAMSMEERRMSLPKYQVHDETSQVSYNCLCSYISSKGCMKALHIQMDGLSISLCHFQILCIGRYVCIYTLFDLFKRKRIIIVKMVATL</sequence>
<dbReference type="PROSITE" id="PS50808">
    <property type="entry name" value="ZF_BED"/>
    <property type="match status" value="1"/>
</dbReference>
<gene>
    <name evidence="8" type="ORF">AQUCO_03000311v1</name>
</gene>
<protein>
    <recommendedName>
        <fullName evidence="7">BED-type domain-containing protein</fullName>
    </recommendedName>
</protein>
<keyword evidence="3 6" id="KW-0863">Zinc-finger</keyword>
<accession>A0A2G5D2C7</accession>
<dbReference type="OrthoDB" id="1306014at2759"/>
<organism evidence="8 9">
    <name type="scientific">Aquilegia coerulea</name>
    <name type="common">Rocky mountain columbine</name>
    <dbReference type="NCBI Taxonomy" id="218851"/>
    <lineage>
        <taxon>Eukaryota</taxon>
        <taxon>Viridiplantae</taxon>
        <taxon>Streptophyta</taxon>
        <taxon>Embryophyta</taxon>
        <taxon>Tracheophyta</taxon>
        <taxon>Spermatophyta</taxon>
        <taxon>Magnoliopsida</taxon>
        <taxon>Ranunculales</taxon>
        <taxon>Ranunculaceae</taxon>
        <taxon>Thalictroideae</taxon>
        <taxon>Aquilegia</taxon>
    </lineage>
</organism>
<evidence type="ECO:0000256" key="1">
    <source>
        <dbReference type="ARBA" id="ARBA00004123"/>
    </source>
</evidence>
<evidence type="ECO:0000313" key="9">
    <source>
        <dbReference type="Proteomes" id="UP000230069"/>
    </source>
</evidence>
<dbReference type="GO" id="GO:0003677">
    <property type="term" value="F:DNA binding"/>
    <property type="evidence" value="ECO:0007669"/>
    <property type="project" value="InterPro"/>
</dbReference>
<dbReference type="STRING" id="218851.A0A2G5D2C7"/>
<evidence type="ECO:0000256" key="3">
    <source>
        <dbReference type="ARBA" id="ARBA00022771"/>
    </source>
</evidence>
<dbReference type="GO" id="GO:0008270">
    <property type="term" value="F:zinc ion binding"/>
    <property type="evidence" value="ECO:0007669"/>
    <property type="project" value="UniProtKB-KW"/>
</dbReference>
<comment type="subcellular location">
    <subcellularLocation>
        <location evidence="1">Nucleus</location>
    </subcellularLocation>
</comment>
<dbReference type="EMBL" id="KZ305047">
    <property type="protein sequence ID" value="PIA37669.1"/>
    <property type="molecule type" value="Genomic_DNA"/>
</dbReference>
<proteinExistence type="predicted"/>
<keyword evidence="5" id="KW-0539">Nucleus</keyword>
<dbReference type="SMART" id="SM00355">
    <property type="entry name" value="ZnF_C2H2"/>
    <property type="match status" value="2"/>
</dbReference>
<dbReference type="GO" id="GO:0006355">
    <property type="term" value="P:regulation of DNA-templated transcription"/>
    <property type="evidence" value="ECO:0007669"/>
    <property type="project" value="TreeGrafter"/>
</dbReference>
<evidence type="ECO:0000259" key="7">
    <source>
        <dbReference type="PROSITE" id="PS50808"/>
    </source>
</evidence>
<dbReference type="CDD" id="cd20908">
    <property type="entry name" value="SUF4-like"/>
    <property type="match status" value="1"/>
</dbReference>
<evidence type="ECO:0000256" key="6">
    <source>
        <dbReference type="PROSITE-ProRule" id="PRU00027"/>
    </source>
</evidence>
<evidence type="ECO:0000256" key="2">
    <source>
        <dbReference type="ARBA" id="ARBA00022723"/>
    </source>
</evidence>
<dbReference type="PANTHER" id="PTHR23215:SF0">
    <property type="entry name" value="BUB3-INTERACTING AND GLEBS MOTIF-CONTAINING PROTEIN ZNF207"/>
    <property type="match status" value="1"/>
</dbReference>
<dbReference type="Gene3D" id="3.30.160.60">
    <property type="entry name" value="Classic Zinc Finger"/>
    <property type="match status" value="1"/>
</dbReference>
<dbReference type="FunCoup" id="A0A2G5D2C7">
    <property type="interactions" value="706"/>
</dbReference>
<dbReference type="InterPro" id="IPR013087">
    <property type="entry name" value="Znf_C2H2_type"/>
</dbReference>
<feature type="domain" description="BED-type" evidence="7">
    <location>
        <begin position="6"/>
        <end position="65"/>
    </location>
</feature>
<keyword evidence="2" id="KW-0479">Metal-binding</keyword>
<dbReference type="InParanoid" id="A0A2G5D2C7"/>
<evidence type="ECO:0000256" key="5">
    <source>
        <dbReference type="ARBA" id="ARBA00023242"/>
    </source>
</evidence>
<dbReference type="GO" id="GO:0005634">
    <property type="term" value="C:nucleus"/>
    <property type="evidence" value="ECO:0007669"/>
    <property type="project" value="UniProtKB-SubCell"/>
</dbReference>
<dbReference type="Proteomes" id="UP000230069">
    <property type="component" value="Unassembled WGS sequence"/>
</dbReference>
<dbReference type="AlphaFoldDB" id="A0A2G5D2C7"/>
<reference evidence="8 9" key="1">
    <citation type="submission" date="2017-09" db="EMBL/GenBank/DDBJ databases">
        <title>WGS assembly of Aquilegia coerulea Goldsmith.</title>
        <authorList>
            <person name="Hodges S."/>
            <person name="Kramer E."/>
            <person name="Nordborg M."/>
            <person name="Tomkins J."/>
            <person name="Borevitz J."/>
            <person name="Derieg N."/>
            <person name="Yan J."/>
            <person name="Mihaltcheva S."/>
            <person name="Hayes R.D."/>
            <person name="Rokhsar D."/>
        </authorList>
    </citation>
    <scope>NUCLEOTIDE SEQUENCE [LARGE SCALE GENOMIC DNA]</scope>
    <source>
        <strain evidence="9">cv. Goldsmith</strain>
    </source>
</reference>
<dbReference type="PROSITE" id="PS00028">
    <property type="entry name" value="ZINC_FINGER_C2H2_1"/>
    <property type="match status" value="2"/>
</dbReference>
<dbReference type="PANTHER" id="PTHR23215">
    <property type="entry name" value="ZINC FINGER PROTEIN 207"/>
    <property type="match status" value="1"/>
</dbReference>
<name>A0A2G5D2C7_AQUCA</name>
<keyword evidence="4" id="KW-0862">Zinc</keyword>
<evidence type="ECO:0000256" key="4">
    <source>
        <dbReference type="ARBA" id="ARBA00022833"/>
    </source>
</evidence>
<keyword evidence="9" id="KW-1185">Reference proteome</keyword>
<dbReference type="InterPro" id="IPR003656">
    <property type="entry name" value="Znf_BED"/>
</dbReference>